<dbReference type="GO" id="GO:1990904">
    <property type="term" value="C:ribonucleoprotein complex"/>
    <property type="evidence" value="ECO:0007669"/>
    <property type="project" value="TreeGrafter"/>
</dbReference>
<evidence type="ECO:0000313" key="9">
    <source>
        <dbReference type="Proteomes" id="UP000752171"/>
    </source>
</evidence>
<dbReference type="PANTHER" id="PTHR22997:SF6">
    <property type="entry name" value="PIH1 DOMAIN-CONTAINING PROTEIN 2"/>
    <property type="match status" value="1"/>
</dbReference>
<dbReference type="InterPro" id="IPR050734">
    <property type="entry name" value="PIH1/Kintoun_subfamily"/>
</dbReference>
<dbReference type="AlphaFoldDB" id="A0A8B9J3T0"/>
<dbReference type="GO" id="GO:0000492">
    <property type="term" value="P:box C/D snoRNP assembly"/>
    <property type="evidence" value="ECO:0007669"/>
    <property type="project" value="TreeGrafter"/>
</dbReference>
<reference evidence="6 9" key="1">
    <citation type="submission" date="2021-07" db="EMBL/GenBank/DDBJ databases">
        <authorList>
            <person name="Imarazene B."/>
            <person name="Zahm M."/>
            <person name="Klopp C."/>
            <person name="Cabau C."/>
            <person name="Beille S."/>
            <person name="Jouanno E."/>
            <person name="Castinel A."/>
            <person name="Lluch J."/>
            <person name="Gil L."/>
            <person name="Kuchtly C."/>
            <person name="Lopez Roques C."/>
            <person name="Donnadieu C."/>
            <person name="Parrinello H."/>
            <person name="Journot L."/>
            <person name="Du K."/>
            <person name="Schartl M."/>
            <person name="Retaux S."/>
            <person name="Guiguen Y."/>
        </authorList>
    </citation>
    <scope>NUCLEOTIDE SEQUENCE [LARGE SCALE GENOMIC DNA]</scope>
    <source>
        <strain evidence="6">Pach_M1</strain>
        <tissue evidence="6">Testis</tissue>
    </source>
</reference>
<dbReference type="KEGG" id="amex:103031732"/>
<evidence type="ECO:0000256" key="2">
    <source>
        <dbReference type="ARBA" id="ARBA00040541"/>
    </source>
</evidence>
<accession>A0A8B9J3T0</accession>
<dbReference type="PANTHER" id="PTHR22997">
    <property type="entry name" value="PIH1 DOMAIN-CONTAINING PROTEIN 1"/>
    <property type="match status" value="1"/>
</dbReference>
<dbReference type="InterPro" id="IPR012981">
    <property type="entry name" value="PIH1_N"/>
</dbReference>
<dbReference type="OrthoDB" id="545063at2759"/>
<comment type="similarity">
    <text evidence="1">Belongs to the PIH1 family.</text>
</comment>
<evidence type="ECO:0000259" key="5">
    <source>
        <dbReference type="Pfam" id="PF18201"/>
    </source>
</evidence>
<name>A0A8B9J3T0_ASTMX</name>
<evidence type="ECO:0000313" key="8">
    <source>
        <dbReference type="Proteomes" id="UP000694621"/>
    </source>
</evidence>
<evidence type="ECO:0000313" key="7">
    <source>
        <dbReference type="Ensembl" id="ENSAMXP00005000440.1"/>
    </source>
</evidence>
<dbReference type="InterPro" id="IPR041442">
    <property type="entry name" value="PIH1D1/2/3_CS-like"/>
</dbReference>
<dbReference type="CTD" id="120379"/>
<protein>
    <recommendedName>
        <fullName evidence="2">PIH1 domain-containing protein 2</fullName>
    </recommendedName>
</protein>
<dbReference type="Proteomes" id="UP000694621">
    <property type="component" value="Unplaced"/>
</dbReference>
<dbReference type="Pfam" id="PF08190">
    <property type="entry name" value="PIH1"/>
    <property type="match status" value="1"/>
</dbReference>
<evidence type="ECO:0000313" key="6">
    <source>
        <dbReference type="EMBL" id="KAG9265413.1"/>
    </source>
</evidence>
<dbReference type="GO" id="GO:0097255">
    <property type="term" value="C:R2TP complex"/>
    <property type="evidence" value="ECO:0007669"/>
    <property type="project" value="TreeGrafter"/>
</dbReference>
<dbReference type="GO" id="GO:0005737">
    <property type="term" value="C:cytoplasm"/>
    <property type="evidence" value="ECO:0007669"/>
    <property type="project" value="TreeGrafter"/>
</dbReference>
<dbReference type="Pfam" id="PF18201">
    <property type="entry name" value="PIH1_CS"/>
    <property type="match status" value="1"/>
</dbReference>
<reference evidence="7" key="2">
    <citation type="submission" date="2025-05" db="UniProtKB">
        <authorList>
            <consortium name="Ensembl"/>
        </authorList>
    </citation>
    <scope>IDENTIFICATION</scope>
</reference>
<dbReference type="GO" id="GO:0006364">
    <property type="term" value="P:rRNA processing"/>
    <property type="evidence" value="ECO:0007669"/>
    <property type="project" value="TreeGrafter"/>
</dbReference>
<feature type="domain" description="PIH1 N-terminal" evidence="4">
    <location>
        <begin position="45"/>
        <end position="167"/>
    </location>
</feature>
<dbReference type="Ensembl" id="ENSAMXT00005000479.1">
    <property type="protein sequence ID" value="ENSAMXP00005000440.1"/>
    <property type="gene ID" value="ENSAMXG00005000255.1"/>
</dbReference>
<sequence>MEQNAVLQQVSQFWSILDDMSQNNPEAYRTFIQRHLREGADCLSPPQPHCCISTSIQRPEKGILYVNLCGWKRVPAPTSPTQPIPVCGGKLETIKEKNENYSIVEVAFNPEVLQRAEENTQEKEQIHLLALSFIQQQHKLSLSQQVMITKTKLKGSVQNMIRRLTPQQQQDKSSPSKPLTEPASSLLQQISSLRMEENKEDSSIQLSVGQEEGKAKSGLIEVISSTDSSKPQQPKHQITVCSESSDSSWILKLNVELPGVCSVSQCHLSITQDDVLLEVDDMYYLHLRWPESVNEETCCAAFHKKKHMLIVTADLL</sequence>
<feature type="compositionally biased region" description="Low complexity" evidence="3">
    <location>
        <begin position="166"/>
        <end position="178"/>
    </location>
</feature>
<feature type="region of interest" description="Disordered" evidence="3">
    <location>
        <begin position="164"/>
        <end position="183"/>
    </location>
</feature>
<feature type="domain" description="PIH1D1/2/3 CS-like" evidence="5">
    <location>
        <begin position="251"/>
        <end position="314"/>
    </location>
</feature>
<dbReference type="EMBL" id="JAICCE010000018">
    <property type="protein sequence ID" value="KAG9265413.1"/>
    <property type="molecule type" value="Genomic_DNA"/>
</dbReference>
<proteinExistence type="inferred from homology"/>
<evidence type="ECO:0000256" key="3">
    <source>
        <dbReference type="SAM" id="MobiDB-lite"/>
    </source>
</evidence>
<dbReference type="OMA" id="SCLCTEI"/>
<evidence type="ECO:0000256" key="1">
    <source>
        <dbReference type="ARBA" id="ARBA00008511"/>
    </source>
</evidence>
<dbReference type="Proteomes" id="UP000752171">
    <property type="component" value="Unassembled WGS sequence"/>
</dbReference>
<organism evidence="7 8">
    <name type="scientific">Astyanax mexicanus</name>
    <name type="common">Blind cave fish</name>
    <name type="synonym">Astyanax fasciatus mexicanus</name>
    <dbReference type="NCBI Taxonomy" id="7994"/>
    <lineage>
        <taxon>Eukaryota</taxon>
        <taxon>Metazoa</taxon>
        <taxon>Chordata</taxon>
        <taxon>Craniata</taxon>
        <taxon>Vertebrata</taxon>
        <taxon>Euteleostomi</taxon>
        <taxon>Actinopterygii</taxon>
        <taxon>Neopterygii</taxon>
        <taxon>Teleostei</taxon>
        <taxon>Ostariophysi</taxon>
        <taxon>Characiformes</taxon>
        <taxon>Characoidei</taxon>
        <taxon>Acestrorhamphidae</taxon>
        <taxon>Acestrorhamphinae</taxon>
        <taxon>Astyanax</taxon>
    </lineage>
</organism>
<evidence type="ECO:0000259" key="4">
    <source>
        <dbReference type="Pfam" id="PF08190"/>
    </source>
</evidence>
<dbReference type="GeneID" id="103031732"/>
<gene>
    <name evidence="6" type="primary">PIH1D2</name>
    <name evidence="6" type="ORF">AMEX_G21805</name>
</gene>